<organism evidence="1 2">
    <name type="scientific">Sphingobacterium lactis</name>
    <dbReference type="NCBI Taxonomy" id="797291"/>
    <lineage>
        <taxon>Bacteria</taxon>
        <taxon>Pseudomonadati</taxon>
        <taxon>Bacteroidota</taxon>
        <taxon>Sphingobacteriia</taxon>
        <taxon>Sphingobacteriales</taxon>
        <taxon>Sphingobacteriaceae</taxon>
        <taxon>Sphingobacterium</taxon>
    </lineage>
</organism>
<evidence type="ECO:0000313" key="2">
    <source>
        <dbReference type="Proteomes" id="UP000236731"/>
    </source>
</evidence>
<gene>
    <name evidence="1" type="ORF">SAMN05421877_109125</name>
</gene>
<proteinExistence type="predicted"/>
<reference evidence="2" key="1">
    <citation type="submission" date="2016-10" db="EMBL/GenBank/DDBJ databases">
        <authorList>
            <person name="Varghese N."/>
            <person name="Submissions S."/>
        </authorList>
    </citation>
    <scope>NUCLEOTIDE SEQUENCE [LARGE SCALE GENOMIC DNA]</scope>
    <source>
        <strain evidence="2">DSM 22361</strain>
    </source>
</reference>
<dbReference type="AlphaFoldDB" id="A0A1H6B2K7"/>
<accession>A0A1H6B2K7</accession>
<dbReference type="Proteomes" id="UP000236731">
    <property type="component" value="Unassembled WGS sequence"/>
</dbReference>
<protein>
    <submittedName>
        <fullName evidence="1">Iron complex transport system substrate-binding protein</fullName>
    </submittedName>
</protein>
<dbReference type="EMBL" id="FNUT01000009">
    <property type="protein sequence ID" value="SEG55088.1"/>
    <property type="molecule type" value="Genomic_DNA"/>
</dbReference>
<name>A0A1H6B2K7_9SPHI</name>
<dbReference type="OrthoDB" id="9787772at2"/>
<sequence>MHQLKHYTALADRLQQSAPEKHEVLEEEINIIIHKLKFIPLEARPQVEFVNRTADLIDREYLEEILEIAGAQINPLANSPEHIDILIFKADSMNFLSTLPELINAEYGDYKAVQDNNIFIILKPDFGLQEDNLLPDTEISAEIVQSKYFVYGHEGEQWIRFAL</sequence>
<dbReference type="RefSeq" id="WP_103907035.1">
    <property type="nucleotide sequence ID" value="NZ_CP049246.1"/>
</dbReference>
<evidence type="ECO:0000313" key="1">
    <source>
        <dbReference type="EMBL" id="SEG55088.1"/>
    </source>
</evidence>
<keyword evidence="2" id="KW-1185">Reference proteome</keyword>